<dbReference type="EMBL" id="JAGRRH010000005">
    <property type="protein sequence ID" value="KAG7369516.1"/>
    <property type="molecule type" value="Genomic_DNA"/>
</dbReference>
<accession>A0A9K3LYN4</accession>
<dbReference type="Proteomes" id="UP000693970">
    <property type="component" value="Unassembled WGS sequence"/>
</dbReference>
<sequence>MGFSPLPFSTTTPSHPPSSLSDRWVDSDRWILSHPRSTTALSAVRKKDQQQQQSRPPPSVPNKADFEYQELSIQLKAMKEQDVRYTQLQADKRLELEGYIARIVERRPSIVPLNRLAEVLPQTSWRLAFSTEPIMNEALPKDATITLNFINEEQVNYSLEFAKTLGLKKLTAQSSFQVDKATGGVNIQYQTITTDVFGLKNLGVGAFGLLQGRGTNIATAYFDGRMWIEQCVDRNNGNNNNFYYNVYVRNEQIESNNKS</sequence>
<dbReference type="AlphaFoldDB" id="A0A9K3LYN4"/>
<reference evidence="2" key="1">
    <citation type="journal article" date="2021" name="Sci. Rep.">
        <title>Diploid genomic architecture of Nitzschia inconspicua, an elite biomass production diatom.</title>
        <authorList>
            <person name="Oliver A."/>
            <person name="Podell S."/>
            <person name="Pinowska A."/>
            <person name="Traller J.C."/>
            <person name="Smith S.R."/>
            <person name="McClure R."/>
            <person name="Beliaev A."/>
            <person name="Bohutskyi P."/>
            <person name="Hill E.A."/>
            <person name="Rabines A."/>
            <person name="Zheng H."/>
            <person name="Allen L.Z."/>
            <person name="Kuo A."/>
            <person name="Grigoriev I.V."/>
            <person name="Allen A.E."/>
            <person name="Hazlebeck D."/>
            <person name="Allen E.E."/>
        </authorList>
    </citation>
    <scope>NUCLEOTIDE SEQUENCE</scope>
    <source>
        <strain evidence="2">Hildebrandi</strain>
    </source>
</reference>
<protein>
    <submittedName>
        <fullName evidence="2">Uncharacterized protein</fullName>
    </submittedName>
</protein>
<gene>
    <name evidence="2" type="ORF">IV203_027262</name>
</gene>
<organism evidence="2 3">
    <name type="scientific">Nitzschia inconspicua</name>
    <dbReference type="NCBI Taxonomy" id="303405"/>
    <lineage>
        <taxon>Eukaryota</taxon>
        <taxon>Sar</taxon>
        <taxon>Stramenopiles</taxon>
        <taxon>Ochrophyta</taxon>
        <taxon>Bacillariophyta</taxon>
        <taxon>Bacillariophyceae</taxon>
        <taxon>Bacillariophycidae</taxon>
        <taxon>Bacillariales</taxon>
        <taxon>Bacillariaceae</taxon>
        <taxon>Nitzschia</taxon>
    </lineage>
</organism>
<evidence type="ECO:0000256" key="1">
    <source>
        <dbReference type="SAM" id="MobiDB-lite"/>
    </source>
</evidence>
<proteinExistence type="predicted"/>
<evidence type="ECO:0000313" key="2">
    <source>
        <dbReference type="EMBL" id="KAG7369516.1"/>
    </source>
</evidence>
<keyword evidence="3" id="KW-1185">Reference proteome</keyword>
<feature type="region of interest" description="Disordered" evidence="1">
    <location>
        <begin position="1"/>
        <end position="21"/>
    </location>
</feature>
<evidence type="ECO:0000313" key="3">
    <source>
        <dbReference type="Proteomes" id="UP000693970"/>
    </source>
</evidence>
<comment type="caution">
    <text evidence="2">The sequence shown here is derived from an EMBL/GenBank/DDBJ whole genome shotgun (WGS) entry which is preliminary data.</text>
</comment>
<dbReference type="OrthoDB" id="46046at2759"/>
<name>A0A9K3LYN4_9STRA</name>
<reference evidence="2" key="2">
    <citation type="submission" date="2021-04" db="EMBL/GenBank/DDBJ databases">
        <authorList>
            <person name="Podell S."/>
        </authorList>
    </citation>
    <scope>NUCLEOTIDE SEQUENCE</scope>
    <source>
        <strain evidence="2">Hildebrandi</strain>
    </source>
</reference>
<feature type="region of interest" description="Disordered" evidence="1">
    <location>
        <begin position="40"/>
        <end position="63"/>
    </location>
</feature>